<dbReference type="STRING" id="6832.A0A553PMJ3"/>
<evidence type="ECO:0000256" key="3">
    <source>
        <dbReference type="ARBA" id="ARBA00022475"/>
    </source>
</evidence>
<organism evidence="15 16">
    <name type="scientific">Tigriopus californicus</name>
    <name type="common">Marine copepod</name>
    <dbReference type="NCBI Taxonomy" id="6832"/>
    <lineage>
        <taxon>Eukaryota</taxon>
        <taxon>Metazoa</taxon>
        <taxon>Ecdysozoa</taxon>
        <taxon>Arthropoda</taxon>
        <taxon>Crustacea</taxon>
        <taxon>Multicrustacea</taxon>
        <taxon>Hexanauplia</taxon>
        <taxon>Copepoda</taxon>
        <taxon>Harpacticoida</taxon>
        <taxon>Harpacticidae</taxon>
        <taxon>Tigriopus</taxon>
    </lineage>
</organism>
<evidence type="ECO:0000256" key="6">
    <source>
        <dbReference type="ARBA" id="ARBA00023065"/>
    </source>
</evidence>
<evidence type="ECO:0000256" key="10">
    <source>
        <dbReference type="ARBA" id="ARBA00023286"/>
    </source>
</evidence>
<keyword evidence="3" id="KW-1003">Cell membrane</keyword>
<evidence type="ECO:0000256" key="11">
    <source>
        <dbReference type="ARBA" id="ARBA00023303"/>
    </source>
</evidence>
<evidence type="ECO:0000313" key="16">
    <source>
        <dbReference type="Proteomes" id="UP000318571"/>
    </source>
</evidence>
<accession>A0A553PMJ3</accession>
<feature type="transmembrane region" description="Helical" evidence="12">
    <location>
        <begin position="395"/>
        <end position="413"/>
    </location>
</feature>
<feature type="domain" description="Ionotropic glutamate receptor L-glutamate and glycine-binding" evidence="14">
    <location>
        <begin position="224"/>
        <end position="310"/>
    </location>
</feature>
<protein>
    <recommendedName>
        <fullName evidence="14">Ionotropic glutamate receptor L-glutamate and glycine-binding domain-containing protein</fullName>
    </recommendedName>
</protein>
<evidence type="ECO:0000313" key="15">
    <source>
        <dbReference type="EMBL" id="TRY78917.1"/>
    </source>
</evidence>
<dbReference type="PANTHER" id="PTHR42643:SF42">
    <property type="entry name" value="IONOTROPIC GLUTAMATE RECEPTOR L-GLUTAMATE AND GLYCINE-BINDING DOMAIN-CONTAINING PROTEIN"/>
    <property type="match status" value="1"/>
</dbReference>
<evidence type="ECO:0000259" key="14">
    <source>
        <dbReference type="Pfam" id="PF10613"/>
    </source>
</evidence>
<dbReference type="Pfam" id="PF10613">
    <property type="entry name" value="Lig_chan-Glu_bd"/>
    <property type="match status" value="1"/>
</dbReference>
<feature type="transmembrane region" description="Helical" evidence="12">
    <location>
        <begin position="363"/>
        <end position="380"/>
    </location>
</feature>
<dbReference type="SUPFAM" id="SSF53850">
    <property type="entry name" value="Periplasmic binding protein-like II"/>
    <property type="match status" value="1"/>
</dbReference>
<keyword evidence="2" id="KW-0813">Transport</keyword>
<dbReference type="InterPro" id="IPR052192">
    <property type="entry name" value="Insect_Ionotropic_Sensory_Rcpt"/>
</dbReference>
<dbReference type="Gene3D" id="1.10.287.70">
    <property type="match status" value="1"/>
</dbReference>
<keyword evidence="8" id="KW-0675">Receptor</keyword>
<dbReference type="GO" id="GO:0015276">
    <property type="term" value="F:ligand-gated monoatomic ion channel activity"/>
    <property type="evidence" value="ECO:0007669"/>
    <property type="project" value="InterPro"/>
</dbReference>
<keyword evidence="11" id="KW-0407">Ion channel</keyword>
<evidence type="ECO:0000256" key="5">
    <source>
        <dbReference type="ARBA" id="ARBA00022989"/>
    </source>
</evidence>
<feature type="signal peptide" evidence="13">
    <location>
        <begin position="1"/>
        <end position="23"/>
    </location>
</feature>
<feature type="transmembrane region" description="Helical" evidence="12">
    <location>
        <begin position="329"/>
        <end position="351"/>
    </location>
</feature>
<evidence type="ECO:0000256" key="12">
    <source>
        <dbReference type="SAM" id="Phobius"/>
    </source>
</evidence>
<evidence type="ECO:0000256" key="4">
    <source>
        <dbReference type="ARBA" id="ARBA00022692"/>
    </source>
</evidence>
<proteinExistence type="predicted"/>
<keyword evidence="10" id="KW-1071">Ligand-gated ion channel</keyword>
<evidence type="ECO:0000256" key="2">
    <source>
        <dbReference type="ARBA" id="ARBA00022448"/>
    </source>
</evidence>
<keyword evidence="13" id="KW-0732">Signal</keyword>
<evidence type="ECO:0000256" key="9">
    <source>
        <dbReference type="ARBA" id="ARBA00023180"/>
    </source>
</evidence>
<keyword evidence="4 12" id="KW-0812">Transmembrane</keyword>
<keyword evidence="6" id="KW-0406">Ion transport</keyword>
<reference evidence="15 16" key="1">
    <citation type="journal article" date="2018" name="Nat. Ecol. Evol.">
        <title>Genomic signatures of mitonuclear coevolution across populations of Tigriopus californicus.</title>
        <authorList>
            <person name="Barreto F.S."/>
            <person name="Watson E.T."/>
            <person name="Lima T.G."/>
            <person name="Willett C.S."/>
            <person name="Edmands S."/>
            <person name="Li W."/>
            <person name="Burton R.S."/>
        </authorList>
    </citation>
    <scope>NUCLEOTIDE SEQUENCE [LARGE SCALE GENOMIC DNA]</scope>
    <source>
        <strain evidence="15 16">San Diego</strain>
    </source>
</reference>
<comment type="caution">
    <text evidence="15">The sequence shown here is derived from an EMBL/GenBank/DDBJ whole genome shotgun (WGS) entry which is preliminary data.</text>
</comment>
<name>A0A553PMJ3_TIGCA</name>
<comment type="subcellular location">
    <subcellularLocation>
        <location evidence="1">Cell membrane</location>
        <topology evidence="1">Multi-pass membrane protein</topology>
    </subcellularLocation>
</comment>
<keyword evidence="5 12" id="KW-1133">Transmembrane helix</keyword>
<evidence type="ECO:0000256" key="8">
    <source>
        <dbReference type="ARBA" id="ARBA00023170"/>
    </source>
</evidence>
<dbReference type="InterPro" id="IPR019594">
    <property type="entry name" value="Glu/Gly-bd"/>
</dbReference>
<dbReference type="GO" id="GO:0005886">
    <property type="term" value="C:plasma membrane"/>
    <property type="evidence" value="ECO:0007669"/>
    <property type="project" value="UniProtKB-SubCell"/>
</dbReference>
<keyword evidence="7 12" id="KW-0472">Membrane</keyword>
<evidence type="ECO:0000256" key="7">
    <source>
        <dbReference type="ARBA" id="ARBA00023136"/>
    </source>
</evidence>
<evidence type="ECO:0000256" key="13">
    <source>
        <dbReference type="SAM" id="SignalP"/>
    </source>
</evidence>
<evidence type="ECO:0000256" key="1">
    <source>
        <dbReference type="ARBA" id="ARBA00004651"/>
    </source>
</evidence>
<dbReference type="AlphaFoldDB" id="A0A553PMJ3"/>
<keyword evidence="9" id="KW-0325">Glycoprotein</keyword>
<dbReference type="Proteomes" id="UP000318571">
    <property type="component" value="Chromosome 11"/>
</dbReference>
<dbReference type="Gene3D" id="3.40.190.10">
    <property type="entry name" value="Periplasmic binding protein-like II"/>
    <property type="match status" value="1"/>
</dbReference>
<gene>
    <name evidence="15" type="ORF">TCAL_10582</name>
</gene>
<keyword evidence="16" id="KW-1185">Reference proteome</keyword>
<dbReference type="EMBL" id="VCGU01000003">
    <property type="protein sequence ID" value="TRY78917.1"/>
    <property type="molecule type" value="Genomic_DNA"/>
</dbReference>
<dbReference type="PANTHER" id="PTHR42643">
    <property type="entry name" value="IONOTROPIC RECEPTOR 20A-RELATED"/>
    <property type="match status" value="1"/>
</dbReference>
<sequence length="579" mass="67001">MHRDWNGKGWLCLFLPSFTYVLADCGGYEIVNCMGHFFDWNKGVLILRRDPPHELLRRTSFPTNCRIDLDDIKATEWFSQSILICPDGFNEAALIGIMEQNIRIGTNHLVMVIDRNFSMFRKISLHINQEVYFFDPDTNVAKETYSVNGVRVEYPVFRRIPSTGQIQRITTITFLERRSNFHGQHFTAVTERLLPWVNFRETALQDHDIMMTPSGDIWYNLDQSQVWGYYKTIFLDILGPQMNFSTSLHVRKDRNWGSKTGTGEWTGMIASVAKHEADMGMTAMTINPSRFEVANFLIPLGTETYAIFIRRLGREEWSWQSYLKPFQDYLWFTLGLHVILTGLALHWFDLYHQPNESAHYQKISQFLGACWLVFGSYFGRKPNAVSAWRQDCQKYLLLGILLGGNVVFMAYRASLTSELSIRRTQVPFSTMEEFLASGFKLSLPSYYDLYLGIFLDAPAGSVFDQVYQTKVAGQEDAYFINEPDGLEKITANEDLAVFYNIESFADYKMYQCQIEAPWVTLYPGLLSVAFPKDSEYFPFIQYQTMRLLDQGTSSRALKAILREHHDLVPRFDPIEINGK</sequence>
<feature type="chain" id="PRO_5022089689" description="Ionotropic glutamate receptor L-glutamate and glycine-binding domain-containing protein" evidence="13">
    <location>
        <begin position="24"/>
        <end position="579"/>
    </location>
</feature>